<proteinExistence type="predicted"/>
<dbReference type="Proteomes" id="UP000410492">
    <property type="component" value="Unassembled WGS sequence"/>
</dbReference>
<keyword evidence="2" id="KW-0732">Signal</keyword>
<gene>
    <name evidence="3" type="ORF">CALMAC_LOCUS18944</name>
</gene>
<dbReference type="AlphaFoldDB" id="A0A653DPY8"/>
<sequence>MCLVVVLLSFSSTSVVSDQGYLLLFDLVRSCDRAAVAARAAAATVPVGEAGALAKQLNKRGSCISSTRSSSCTGKSCSSFSSRSSTSTCGSRSSISNFSSRSTCNRRSSRSCSSRNSRSSTAAAGNSRSYSDELAVYTVVRLNKKSIYCGLLVIELAAKITFSSN</sequence>
<protein>
    <recommendedName>
        <fullName evidence="5">Secreted protein</fullName>
    </recommendedName>
</protein>
<dbReference type="EMBL" id="CAACVG010013259">
    <property type="protein sequence ID" value="VEN61572.1"/>
    <property type="molecule type" value="Genomic_DNA"/>
</dbReference>
<feature type="region of interest" description="Disordered" evidence="1">
    <location>
        <begin position="79"/>
        <end position="125"/>
    </location>
</feature>
<evidence type="ECO:0008006" key="5">
    <source>
        <dbReference type="Google" id="ProtNLM"/>
    </source>
</evidence>
<evidence type="ECO:0000313" key="4">
    <source>
        <dbReference type="Proteomes" id="UP000410492"/>
    </source>
</evidence>
<organism evidence="3 4">
    <name type="scientific">Callosobruchus maculatus</name>
    <name type="common">Southern cowpea weevil</name>
    <name type="synonym">Pulse bruchid</name>
    <dbReference type="NCBI Taxonomy" id="64391"/>
    <lineage>
        <taxon>Eukaryota</taxon>
        <taxon>Metazoa</taxon>
        <taxon>Ecdysozoa</taxon>
        <taxon>Arthropoda</taxon>
        <taxon>Hexapoda</taxon>
        <taxon>Insecta</taxon>
        <taxon>Pterygota</taxon>
        <taxon>Neoptera</taxon>
        <taxon>Endopterygota</taxon>
        <taxon>Coleoptera</taxon>
        <taxon>Polyphaga</taxon>
        <taxon>Cucujiformia</taxon>
        <taxon>Chrysomeloidea</taxon>
        <taxon>Chrysomelidae</taxon>
        <taxon>Bruchinae</taxon>
        <taxon>Bruchini</taxon>
        <taxon>Callosobruchus</taxon>
    </lineage>
</organism>
<reference evidence="3 4" key="1">
    <citation type="submission" date="2019-01" db="EMBL/GenBank/DDBJ databases">
        <authorList>
            <person name="Sayadi A."/>
        </authorList>
    </citation>
    <scope>NUCLEOTIDE SEQUENCE [LARGE SCALE GENOMIC DNA]</scope>
</reference>
<name>A0A653DPY8_CALMS</name>
<evidence type="ECO:0000313" key="3">
    <source>
        <dbReference type="EMBL" id="VEN61572.1"/>
    </source>
</evidence>
<feature type="chain" id="PRO_5025015084" description="Secreted protein" evidence="2">
    <location>
        <begin position="18"/>
        <end position="165"/>
    </location>
</feature>
<evidence type="ECO:0000256" key="2">
    <source>
        <dbReference type="SAM" id="SignalP"/>
    </source>
</evidence>
<feature type="signal peptide" evidence="2">
    <location>
        <begin position="1"/>
        <end position="17"/>
    </location>
</feature>
<keyword evidence="4" id="KW-1185">Reference proteome</keyword>
<evidence type="ECO:0000256" key="1">
    <source>
        <dbReference type="SAM" id="MobiDB-lite"/>
    </source>
</evidence>
<accession>A0A653DPY8</accession>